<dbReference type="Proteomes" id="UP000266673">
    <property type="component" value="Unassembled WGS sequence"/>
</dbReference>
<dbReference type="AlphaFoldDB" id="A0A397VHY3"/>
<organism evidence="1 2">
    <name type="scientific">Gigaspora rosea</name>
    <dbReference type="NCBI Taxonomy" id="44941"/>
    <lineage>
        <taxon>Eukaryota</taxon>
        <taxon>Fungi</taxon>
        <taxon>Fungi incertae sedis</taxon>
        <taxon>Mucoromycota</taxon>
        <taxon>Glomeromycotina</taxon>
        <taxon>Glomeromycetes</taxon>
        <taxon>Diversisporales</taxon>
        <taxon>Gigasporaceae</taxon>
        <taxon>Gigaspora</taxon>
    </lineage>
</organism>
<evidence type="ECO:0000313" key="1">
    <source>
        <dbReference type="EMBL" id="RIB21411.1"/>
    </source>
</evidence>
<keyword evidence="2" id="KW-1185">Reference proteome</keyword>
<protein>
    <submittedName>
        <fullName evidence="1">Uncharacterized protein</fullName>
    </submittedName>
</protein>
<sequence>MTVTSSYFNDENKSDYQYAFATKQAIAIDAILCASKIWYKVFNKLIMKDTVIKDDERYFVDFSAQAVINTIPNNSIVREED</sequence>
<reference evidence="1 2" key="1">
    <citation type="submission" date="2018-06" db="EMBL/GenBank/DDBJ databases">
        <title>Comparative genomics reveals the genomic features of Rhizophagus irregularis, R. cerebriforme, R. diaphanum and Gigaspora rosea, and their symbiotic lifestyle signature.</title>
        <authorList>
            <person name="Morin E."/>
            <person name="San Clemente H."/>
            <person name="Chen E.C.H."/>
            <person name="De La Providencia I."/>
            <person name="Hainaut M."/>
            <person name="Kuo A."/>
            <person name="Kohler A."/>
            <person name="Murat C."/>
            <person name="Tang N."/>
            <person name="Roy S."/>
            <person name="Loubradou J."/>
            <person name="Henrissat B."/>
            <person name="Grigoriev I.V."/>
            <person name="Corradi N."/>
            <person name="Roux C."/>
            <person name="Martin F.M."/>
        </authorList>
    </citation>
    <scope>NUCLEOTIDE SEQUENCE [LARGE SCALE GENOMIC DNA]</scope>
    <source>
        <strain evidence="1 2">DAOM 194757</strain>
    </source>
</reference>
<accession>A0A397VHY3</accession>
<dbReference type="OrthoDB" id="411145at2759"/>
<proteinExistence type="predicted"/>
<dbReference type="EMBL" id="QKWP01000363">
    <property type="protein sequence ID" value="RIB21411.1"/>
    <property type="molecule type" value="Genomic_DNA"/>
</dbReference>
<name>A0A397VHY3_9GLOM</name>
<comment type="caution">
    <text evidence="1">The sequence shown here is derived from an EMBL/GenBank/DDBJ whole genome shotgun (WGS) entry which is preliminary data.</text>
</comment>
<gene>
    <name evidence="1" type="ORF">C2G38_2176766</name>
</gene>
<evidence type="ECO:0000313" key="2">
    <source>
        <dbReference type="Proteomes" id="UP000266673"/>
    </source>
</evidence>